<reference evidence="2 3" key="1">
    <citation type="submission" date="2019-03" db="EMBL/GenBank/DDBJ databases">
        <title>Genomic Encyclopedia of Archaeal and Bacterial Type Strains, Phase II (KMG-II): from individual species to whole genera.</title>
        <authorList>
            <person name="Goeker M."/>
        </authorList>
    </citation>
    <scope>NUCLEOTIDE SEQUENCE [LARGE SCALE GENOMIC DNA]</scope>
    <source>
        <strain evidence="2 3">DSM 22554</strain>
    </source>
</reference>
<proteinExistence type="predicted"/>
<evidence type="ECO:0000259" key="1">
    <source>
        <dbReference type="Pfam" id="PF00561"/>
    </source>
</evidence>
<feature type="domain" description="AB hydrolase-1" evidence="1">
    <location>
        <begin position="25"/>
        <end position="131"/>
    </location>
</feature>
<dbReference type="InterPro" id="IPR029058">
    <property type="entry name" value="AB_hydrolase_fold"/>
</dbReference>
<dbReference type="Gene3D" id="3.40.50.1820">
    <property type="entry name" value="alpha/beta hydrolase"/>
    <property type="match status" value="1"/>
</dbReference>
<evidence type="ECO:0000313" key="3">
    <source>
        <dbReference type="Proteomes" id="UP000294616"/>
    </source>
</evidence>
<sequence length="276" mass="32214">MTEHYFENKLVRMHYYQFGHGAKKMLCFHGYGMHGKQFTVLEPALGNQYTFYGFDLFFHKETKLKDSSLNAVKKGISKEELSQLFLEFCEAQNIVQFSIIAYSMGSHYATTLVEEMPHRIRELIVAAPACFNPGKVVSFLSLHPMGGILLKYLALHTGRGMPRFLWLLRRLSVIDKKAYNILLREVGTYELRFAFFACIRYKRFLTLNAEKFVERLNTHPINSYFIFGKRDKNYPVKIGRSIVPRILTAQEMEIDANHDMIHLEFGQFLVELLHDH</sequence>
<name>A0A4V2PX45_9SPHI</name>
<keyword evidence="3" id="KW-1185">Reference proteome</keyword>
<dbReference type="AlphaFoldDB" id="A0A4V2PX45"/>
<dbReference type="OrthoDB" id="975949at2"/>
<dbReference type="RefSeq" id="WP_132225132.1">
    <property type="nucleotide sequence ID" value="NZ_SMGO01000003.1"/>
</dbReference>
<organism evidence="2 3">
    <name type="scientific">Albibacterium bauzanense</name>
    <dbReference type="NCBI Taxonomy" id="653929"/>
    <lineage>
        <taxon>Bacteria</taxon>
        <taxon>Pseudomonadati</taxon>
        <taxon>Bacteroidota</taxon>
        <taxon>Sphingobacteriia</taxon>
        <taxon>Sphingobacteriales</taxon>
        <taxon>Sphingobacteriaceae</taxon>
        <taxon>Albibacterium</taxon>
    </lineage>
</organism>
<gene>
    <name evidence="2" type="ORF">C8N28_2364</name>
</gene>
<dbReference type="InterPro" id="IPR000073">
    <property type="entry name" value="AB_hydrolase_1"/>
</dbReference>
<evidence type="ECO:0000313" key="2">
    <source>
        <dbReference type="EMBL" id="TCK80621.1"/>
    </source>
</evidence>
<accession>A0A4V2PX45</accession>
<comment type="caution">
    <text evidence="2">The sequence shown here is derived from an EMBL/GenBank/DDBJ whole genome shotgun (WGS) entry which is preliminary data.</text>
</comment>
<dbReference type="SUPFAM" id="SSF53474">
    <property type="entry name" value="alpha/beta-Hydrolases"/>
    <property type="match status" value="1"/>
</dbReference>
<protein>
    <submittedName>
        <fullName evidence="2">Pimeloyl-ACP methyl ester carboxylesterase</fullName>
    </submittedName>
</protein>
<dbReference type="Proteomes" id="UP000294616">
    <property type="component" value="Unassembled WGS sequence"/>
</dbReference>
<dbReference type="Pfam" id="PF00561">
    <property type="entry name" value="Abhydrolase_1"/>
    <property type="match status" value="1"/>
</dbReference>
<dbReference type="EMBL" id="SMGO01000003">
    <property type="protein sequence ID" value="TCK80621.1"/>
    <property type="molecule type" value="Genomic_DNA"/>
</dbReference>